<keyword evidence="8" id="KW-1185">Reference proteome</keyword>
<dbReference type="InterPro" id="IPR006564">
    <property type="entry name" value="Znf_PMZ"/>
</dbReference>
<keyword evidence="3" id="KW-0862">Zinc</keyword>
<feature type="domain" description="SWIM-type" evidence="6">
    <location>
        <begin position="69"/>
        <end position="101"/>
    </location>
</feature>
<evidence type="ECO:0000259" key="6">
    <source>
        <dbReference type="PROSITE" id="PS50966"/>
    </source>
</evidence>
<name>A0ABQ5EPE2_9ASTR</name>
<dbReference type="InterPro" id="IPR007527">
    <property type="entry name" value="Znf_SWIM"/>
</dbReference>
<feature type="region of interest" description="Disordered" evidence="5">
    <location>
        <begin position="139"/>
        <end position="189"/>
    </location>
</feature>
<evidence type="ECO:0000256" key="5">
    <source>
        <dbReference type="SAM" id="MobiDB-lite"/>
    </source>
</evidence>
<dbReference type="Pfam" id="PF04434">
    <property type="entry name" value="SWIM"/>
    <property type="match status" value="1"/>
</dbReference>
<dbReference type="Proteomes" id="UP001151760">
    <property type="component" value="Unassembled WGS sequence"/>
</dbReference>
<evidence type="ECO:0000256" key="4">
    <source>
        <dbReference type="PROSITE-ProRule" id="PRU00325"/>
    </source>
</evidence>
<evidence type="ECO:0000313" key="7">
    <source>
        <dbReference type="EMBL" id="GJT52801.1"/>
    </source>
</evidence>
<dbReference type="SMART" id="SM00575">
    <property type="entry name" value="ZnF_PMZ"/>
    <property type="match status" value="1"/>
</dbReference>
<evidence type="ECO:0000256" key="1">
    <source>
        <dbReference type="ARBA" id="ARBA00022723"/>
    </source>
</evidence>
<dbReference type="PROSITE" id="PS50966">
    <property type="entry name" value="ZF_SWIM"/>
    <property type="match status" value="1"/>
</dbReference>
<sequence>MNLMVHVVRSSKRQKGRDQKTISLDPRCDAIGSFSCGPSLVRGVGAWEGEDKHVLFLACDGVRSGCKGFTVDEGKRTCSCRMWQLSGIPCFHATKVIFLINRVLESDVPAWFETDMYLVAYHNFVKPVLEDVDVVQRGPVRDEGAGGSRGDARGSRGGASGSRGGASRSRGRGVAGGSRGGACDKRDLA</sequence>
<evidence type="ECO:0000256" key="3">
    <source>
        <dbReference type="ARBA" id="ARBA00022833"/>
    </source>
</evidence>
<evidence type="ECO:0000313" key="8">
    <source>
        <dbReference type="Proteomes" id="UP001151760"/>
    </source>
</evidence>
<feature type="compositionally biased region" description="Gly residues" evidence="5">
    <location>
        <begin position="155"/>
        <end position="164"/>
    </location>
</feature>
<dbReference type="EMBL" id="BQNB010016529">
    <property type="protein sequence ID" value="GJT52801.1"/>
    <property type="molecule type" value="Genomic_DNA"/>
</dbReference>
<gene>
    <name evidence="7" type="ORF">Tco_0978958</name>
</gene>
<comment type="caution">
    <text evidence="7">The sequence shown here is derived from an EMBL/GenBank/DDBJ whole genome shotgun (WGS) entry which is preliminary data.</text>
</comment>
<organism evidence="7 8">
    <name type="scientific">Tanacetum coccineum</name>
    <dbReference type="NCBI Taxonomy" id="301880"/>
    <lineage>
        <taxon>Eukaryota</taxon>
        <taxon>Viridiplantae</taxon>
        <taxon>Streptophyta</taxon>
        <taxon>Embryophyta</taxon>
        <taxon>Tracheophyta</taxon>
        <taxon>Spermatophyta</taxon>
        <taxon>Magnoliopsida</taxon>
        <taxon>eudicotyledons</taxon>
        <taxon>Gunneridae</taxon>
        <taxon>Pentapetalae</taxon>
        <taxon>asterids</taxon>
        <taxon>campanulids</taxon>
        <taxon>Asterales</taxon>
        <taxon>Asteraceae</taxon>
        <taxon>Asteroideae</taxon>
        <taxon>Anthemideae</taxon>
        <taxon>Anthemidinae</taxon>
        <taxon>Tanacetum</taxon>
    </lineage>
</organism>
<reference evidence="7" key="2">
    <citation type="submission" date="2022-01" db="EMBL/GenBank/DDBJ databases">
        <authorList>
            <person name="Yamashiro T."/>
            <person name="Shiraishi A."/>
            <person name="Satake H."/>
            <person name="Nakayama K."/>
        </authorList>
    </citation>
    <scope>NUCLEOTIDE SEQUENCE</scope>
</reference>
<evidence type="ECO:0000256" key="2">
    <source>
        <dbReference type="ARBA" id="ARBA00022771"/>
    </source>
</evidence>
<proteinExistence type="predicted"/>
<reference evidence="7" key="1">
    <citation type="journal article" date="2022" name="Int. J. Mol. Sci.">
        <title>Draft Genome of Tanacetum Coccineum: Genomic Comparison of Closely Related Tanacetum-Family Plants.</title>
        <authorList>
            <person name="Yamashiro T."/>
            <person name="Shiraishi A."/>
            <person name="Nakayama K."/>
            <person name="Satake H."/>
        </authorList>
    </citation>
    <scope>NUCLEOTIDE SEQUENCE</scope>
</reference>
<protein>
    <submittedName>
        <fullName evidence="7">Multidrug resistance-associated protein 5</fullName>
    </submittedName>
</protein>
<keyword evidence="1" id="KW-0479">Metal-binding</keyword>
<accession>A0ABQ5EPE2</accession>
<keyword evidence="2 4" id="KW-0863">Zinc-finger</keyword>
<feature type="compositionally biased region" description="Basic and acidic residues" evidence="5">
    <location>
        <begin position="139"/>
        <end position="154"/>
    </location>
</feature>